<sequence length="362" mass="40789">MAVHWHPKLKKSVTTYFVINLAFADLLLGIVVLPFSAILDVLDSWPFGKILCIIWARLDVFCCTLSNLTLCVISVDRYIGVTRPLRYTVIMTRRKVILLIVAVWICSVAMTVPPLFGWGTSAPPNPSICFHNMDPGYVFFSAFGLFFLPTIIMSCLYLRIFQIVKRNLRAMKSGVKSMGSGSNDINLRIHRARPKRIHNVSEGRNNRSFISNGSDDSGSDISVITDVSNTTAHIYAIAATKTNETDVDIHMSPVHCDISRNKNEAVSSMKKRIACFKQENKAAITLGRVVGAFIVCWLPFFVYLPLDAATDVEFPDIVREGTFWLGYVNSAINPFIYAYSSLEFRKAFARILKCRLKRKAYY</sequence>
<keyword evidence="6 10" id="KW-0472">Membrane</keyword>
<keyword evidence="13" id="KW-1185">Reference proteome</keyword>
<dbReference type="CDD" id="cd14967">
    <property type="entry name" value="7tmA_amine_R-like"/>
    <property type="match status" value="1"/>
</dbReference>
<feature type="transmembrane region" description="Helical" evidence="10">
    <location>
        <begin position="53"/>
        <end position="75"/>
    </location>
</feature>
<comment type="similarity">
    <text evidence="9">Belongs to the G-protein coupled receptor 1 family.</text>
</comment>
<evidence type="ECO:0000256" key="9">
    <source>
        <dbReference type="RuleBase" id="RU000688"/>
    </source>
</evidence>
<feature type="transmembrane region" description="Helical" evidence="10">
    <location>
        <begin position="12"/>
        <end position="33"/>
    </location>
</feature>
<dbReference type="SUPFAM" id="SSF81321">
    <property type="entry name" value="Family A G protein-coupled receptor-like"/>
    <property type="match status" value="1"/>
</dbReference>
<dbReference type="Proteomes" id="UP000242188">
    <property type="component" value="Unassembled WGS sequence"/>
</dbReference>
<feature type="transmembrane region" description="Helical" evidence="10">
    <location>
        <begin position="96"/>
        <end position="116"/>
    </location>
</feature>
<dbReference type="EMBL" id="NEDP02001809">
    <property type="protein sequence ID" value="OWF52409.1"/>
    <property type="molecule type" value="Genomic_DNA"/>
</dbReference>
<evidence type="ECO:0000256" key="5">
    <source>
        <dbReference type="ARBA" id="ARBA00023040"/>
    </source>
</evidence>
<evidence type="ECO:0000313" key="12">
    <source>
        <dbReference type="EMBL" id="OWF52409.1"/>
    </source>
</evidence>
<keyword evidence="7 9" id="KW-0675">Receptor</keyword>
<accession>A0A210QUK4</accession>
<evidence type="ECO:0000256" key="8">
    <source>
        <dbReference type="ARBA" id="ARBA00023224"/>
    </source>
</evidence>
<dbReference type="InterPro" id="IPR000276">
    <property type="entry name" value="GPCR_Rhodpsn"/>
</dbReference>
<dbReference type="Gene3D" id="1.20.1070.10">
    <property type="entry name" value="Rhodopsin 7-helix transmembrane proteins"/>
    <property type="match status" value="1"/>
</dbReference>
<dbReference type="GO" id="GO:0004937">
    <property type="term" value="F:alpha1-adrenergic receptor activity"/>
    <property type="evidence" value="ECO:0007669"/>
    <property type="project" value="TreeGrafter"/>
</dbReference>
<feature type="transmembrane region" description="Helical" evidence="10">
    <location>
        <begin position="324"/>
        <end position="342"/>
    </location>
</feature>
<dbReference type="GO" id="GO:0005886">
    <property type="term" value="C:plasma membrane"/>
    <property type="evidence" value="ECO:0007669"/>
    <property type="project" value="UniProtKB-SubCell"/>
</dbReference>
<evidence type="ECO:0000256" key="4">
    <source>
        <dbReference type="ARBA" id="ARBA00022989"/>
    </source>
</evidence>
<evidence type="ECO:0000256" key="3">
    <source>
        <dbReference type="ARBA" id="ARBA00022692"/>
    </source>
</evidence>
<feature type="transmembrane region" description="Helical" evidence="10">
    <location>
        <begin position="136"/>
        <end position="161"/>
    </location>
</feature>
<dbReference type="InterPro" id="IPR017452">
    <property type="entry name" value="GPCR_Rhodpsn_7TM"/>
</dbReference>
<keyword evidence="3 9" id="KW-0812">Transmembrane</keyword>
<evidence type="ECO:0000256" key="6">
    <source>
        <dbReference type="ARBA" id="ARBA00023136"/>
    </source>
</evidence>
<evidence type="ECO:0000256" key="7">
    <source>
        <dbReference type="ARBA" id="ARBA00023170"/>
    </source>
</evidence>
<evidence type="ECO:0000256" key="10">
    <source>
        <dbReference type="SAM" id="Phobius"/>
    </source>
</evidence>
<keyword evidence="4 10" id="KW-1133">Transmembrane helix</keyword>
<dbReference type="GO" id="GO:0043410">
    <property type="term" value="P:positive regulation of MAPK cascade"/>
    <property type="evidence" value="ECO:0007669"/>
    <property type="project" value="TreeGrafter"/>
</dbReference>
<dbReference type="STRING" id="6573.A0A210QUK4"/>
<dbReference type="PRINTS" id="PR01103">
    <property type="entry name" value="ADRENERGICR"/>
</dbReference>
<keyword evidence="8 9" id="KW-0807">Transducer</keyword>
<comment type="subcellular location">
    <subcellularLocation>
        <location evidence="1">Cell membrane</location>
        <topology evidence="1">Multi-pass membrane protein</topology>
    </subcellularLocation>
</comment>
<evidence type="ECO:0000256" key="1">
    <source>
        <dbReference type="ARBA" id="ARBA00004651"/>
    </source>
</evidence>
<dbReference type="GO" id="GO:0007204">
    <property type="term" value="P:positive regulation of cytosolic calcium ion concentration"/>
    <property type="evidence" value="ECO:0007669"/>
    <property type="project" value="TreeGrafter"/>
</dbReference>
<feature type="domain" description="G-protein coupled receptors family 1 profile" evidence="11">
    <location>
        <begin position="1"/>
        <end position="337"/>
    </location>
</feature>
<dbReference type="PRINTS" id="PR00237">
    <property type="entry name" value="GPCRRHODOPSN"/>
</dbReference>
<dbReference type="GO" id="GO:0071880">
    <property type="term" value="P:adenylate cyclase-activating adrenergic receptor signaling pathway"/>
    <property type="evidence" value="ECO:0007669"/>
    <property type="project" value="TreeGrafter"/>
</dbReference>
<keyword evidence="5 9" id="KW-0297">G-protein coupled receptor</keyword>
<dbReference type="AlphaFoldDB" id="A0A210QUK4"/>
<dbReference type="OrthoDB" id="10071887at2759"/>
<dbReference type="GO" id="GO:0007267">
    <property type="term" value="P:cell-cell signaling"/>
    <property type="evidence" value="ECO:0007669"/>
    <property type="project" value="TreeGrafter"/>
</dbReference>
<dbReference type="InterPro" id="IPR002233">
    <property type="entry name" value="ADR_fam"/>
</dbReference>
<reference evidence="12 13" key="1">
    <citation type="journal article" date="2017" name="Nat. Ecol. Evol.">
        <title>Scallop genome provides insights into evolution of bilaterian karyotype and development.</title>
        <authorList>
            <person name="Wang S."/>
            <person name="Zhang J."/>
            <person name="Jiao W."/>
            <person name="Li J."/>
            <person name="Xun X."/>
            <person name="Sun Y."/>
            <person name="Guo X."/>
            <person name="Huan P."/>
            <person name="Dong B."/>
            <person name="Zhang L."/>
            <person name="Hu X."/>
            <person name="Sun X."/>
            <person name="Wang J."/>
            <person name="Zhao C."/>
            <person name="Wang Y."/>
            <person name="Wang D."/>
            <person name="Huang X."/>
            <person name="Wang R."/>
            <person name="Lv J."/>
            <person name="Li Y."/>
            <person name="Zhang Z."/>
            <person name="Liu B."/>
            <person name="Lu W."/>
            <person name="Hui Y."/>
            <person name="Liang J."/>
            <person name="Zhou Z."/>
            <person name="Hou R."/>
            <person name="Li X."/>
            <person name="Liu Y."/>
            <person name="Li H."/>
            <person name="Ning X."/>
            <person name="Lin Y."/>
            <person name="Zhao L."/>
            <person name="Xing Q."/>
            <person name="Dou J."/>
            <person name="Li Y."/>
            <person name="Mao J."/>
            <person name="Guo H."/>
            <person name="Dou H."/>
            <person name="Li T."/>
            <person name="Mu C."/>
            <person name="Jiang W."/>
            <person name="Fu Q."/>
            <person name="Fu X."/>
            <person name="Miao Y."/>
            <person name="Liu J."/>
            <person name="Yu Q."/>
            <person name="Li R."/>
            <person name="Liao H."/>
            <person name="Li X."/>
            <person name="Kong Y."/>
            <person name="Jiang Z."/>
            <person name="Chourrout D."/>
            <person name="Li R."/>
            <person name="Bao Z."/>
        </authorList>
    </citation>
    <scope>NUCLEOTIDE SEQUENCE [LARGE SCALE GENOMIC DNA]</scope>
    <source>
        <strain evidence="12 13">PY_sf001</strain>
    </source>
</reference>
<gene>
    <name evidence="12" type="ORF">KP79_PYT22146</name>
</gene>
<feature type="transmembrane region" description="Helical" evidence="10">
    <location>
        <begin position="282"/>
        <end position="304"/>
    </location>
</feature>
<evidence type="ECO:0000256" key="2">
    <source>
        <dbReference type="ARBA" id="ARBA00022475"/>
    </source>
</evidence>
<evidence type="ECO:0000259" key="11">
    <source>
        <dbReference type="PROSITE" id="PS50262"/>
    </source>
</evidence>
<dbReference type="Pfam" id="PF00001">
    <property type="entry name" value="7tm_1"/>
    <property type="match status" value="1"/>
</dbReference>
<comment type="caution">
    <text evidence="12">The sequence shown here is derived from an EMBL/GenBank/DDBJ whole genome shotgun (WGS) entry which is preliminary data.</text>
</comment>
<organism evidence="12 13">
    <name type="scientific">Mizuhopecten yessoensis</name>
    <name type="common">Japanese scallop</name>
    <name type="synonym">Patinopecten yessoensis</name>
    <dbReference type="NCBI Taxonomy" id="6573"/>
    <lineage>
        <taxon>Eukaryota</taxon>
        <taxon>Metazoa</taxon>
        <taxon>Spiralia</taxon>
        <taxon>Lophotrochozoa</taxon>
        <taxon>Mollusca</taxon>
        <taxon>Bivalvia</taxon>
        <taxon>Autobranchia</taxon>
        <taxon>Pteriomorphia</taxon>
        <taxon>Pectinida</taxon>
        <taxon>Pectinoidea</taxon>
        <taxon>Pectinidae</taxon>
        <taxon>Mizuhopecten</taxon>
    </lineage>
</organism>
<dbReference type="PANTHER" id="PTHR24248">
    <property type="entry name" value="ADRENERGIC RECEPTOR-RELATED G-PROTEIN COUPLED RECEPTOR"/>
    <property type="match status" value="1"/>
</dbReference>
<evidence type="ECO:0000313" key="13">
    <source>
        <dbReference type="Proteomes" id="UP000242188"/>
    </source>
</evidence>
<keyword evidence="2" id="KW-1003">Cell membrane</keyword>
<dbReference type="PANTHER" id="PTHR24248:SF72">
    <property type="entry name" value="G-PROTEIN COUPLED RECEPTORS FAMILY 1 PROFILE DOMAIN-CONTAINING PROTEIN"/>
    <property type="match status" value="1"/>
</dbReference>
<proteinExistence type="inferred from homology"/>
<dbReference type="GO" id="GO:0007200">
    <property type="term" value="P:phospholipase C-activating G protein-coupled receptor signaling pathway"/>
    <property type="evidence" value="ECO:0007669"/>
    <property type="project" value="TreeGrafter"/>
</dbReference>
<protein>
    <submittedName>
        <fullName evidence="12">Alpha-1A adrenergic receptor</fullName>
    </submittedName>
</protein>
<dbReference type="PROSITE" id="PS00237">
    <property type="entry name" value="G_PROTEIN_RECEP_F1_1"/>
    <property type="match status" value="1"/>
</dbReference>
<name>A0A210QUK4_MIZYE</name>
<dbReference type="PROSITE" id="PS50262">
    <property type="entry name" value="G_PROTEIN_RECEP_F1_2"/>
    <property type="match status" value="1"/>
</dbReference>